<feature type="transmembrane region" description="Helical" evidence="1">
    <location>
        <begin position="46"/>
        <end position="65"/>
    </location>
</feature>
<keyword evidence="1" id="KW-1133">Transmembrane helix</keyword>
<sequence length="141" mass="15491">MYLTRSAIFGMDLTTYILAGPIAFQMSFGFGLIYVKIHLCLSKDALISFGYTGSVSLSFIKAYALRPCESVKQHNVGLTGRRDSTRLPITVQQKKCRNPAADSVMDTTYGTSITECGNRVDVRDANDKKPNIAIPCRTTLA</sequence>
<dbReference type="AlphaFoldDB" id="A0ABC8UEK3"/>
<evidence type="ECO:0000313" key="2">
    <source>
        <dbReference type="EMBL" id="CAK9178171.1"/>
    </source>
</evidence>
<organism evidence="2 3">
    <name type="scientific">Ilex paraguariensis</name>
    <name type="common">yerba mate</name>
    <dbReference type="NCBI Taxonomy" id="185542"/>
    <lineage>
        <taxon>Eukaryota</taxon>
        <taxon>Viridiplantae</taxon>
        <taxon>Streptophyta</taxon>
        <taxon>Embryophyta</taxon>
        <taxon>Tracheophyta</taxon>
        <taxon>Spermatophyta</taxon>
        <taxon>Magnoliopsida</taxon>
        <taxon>eudicotyledons</taxon>
        <taxon>Gunneridae</taxon>
        <taxon>Pentapetalae</taxon>
        <taxon>asterids</taxon>
        <taxon>campanulids</taxon>
        <taxon>Aquifoliales</taxon>
        <taxon>Aquifoliaceae</taxon>
        <taxon>Ilex</taxon>
    </lineage>
</organism>
<keyword evidence="1" id="KW-0472">Membrane</keyword>
<protein>
    <submittedName>
        <fullName evidence="2">Uncharacterized protein</fullName>
    </submittedName>
</protein>
<accession>A0ABC8UEK3</accession>
<evidence type="ECO:0000256" key="1">
    <source>
        <dbReference type="SAM" id="Phobius"/>
    </source>
</evidence>
<evidence type="ECO:0000313" key="3">
    <source>
        <dbReference type="Proteomes" id="UP001642360"/>
    </source>
</evidence>
<name>A0ABC8UEK3_9AQUA</name>
<keyword evidence="3" id="KW-1185">Reference proteome</keyword>
<reference evidence="2 3" key="1">
    <citation type="submission" date="2024-02" db="EMBL/GenBank/DDBJ databases">
        <authorList>
            <person name="Vignale AGUSTIN F."/>
            <person name="Sosa J E."/>
            <person name="Modenutti C."/>
        </authorList>
    </citation>
    <scope>NUCLEOTIDE SEQUENCE [LARGE SCALE GENOMIC DNA]</scope>
</reference>
<comment type="caution">
    <text evidence="2">The sequence shown here is derived from an EMBL/GenBank/DDBJ whole genome shotgun (WGS) entry which is preliminary data.</text>
</comment>
<dbReference type="Proteomes" id="UP001642360">
    <property type="component" value="Unassembled WGS sequence"/>
</dbReference>
<keyword evidence="1" id="KW-0812">Transmembrane</keyword>
<feature type="transmembrane region" description="Helical" evidence="1">
    <location>
        <begin position="13"/>
        <end position="34"/>
    </location>
</feature>
<dbReference type="EMBL" id="CAUOFW020007246">
    <property type="protein sequence ID" value="CAK9178171.1"/>
    <property type="molecule type" value="Genomic_DNA"/>
</dbReference>
<gene>
    <name evidence="2" type="ORF">ILEXP_LOCUS48088</name>
</gene>
<proteinExistence type="predicted"/>